<protein>
    <submittedName>
        <fullName evidence="9">ABC-type sugar transport system, permease component</fullName>
    </submittedName>
</protein>
<dbReference type="InterPro" id="IPR000515">
    <property type="entry name" value="MetI-like"/>
</dbReference>
<dbReference type="InterPro" id="IPR035906">
    <property type="entry name" value="MetI-like_sf"/>
</dbReference>
<gene>
    <name evidence="9" type="ORF">FD01_GL001187</name>
</gene>
<evidence type="ECO:0000313" key="10">
    <source>
        <dbReference type="Proteomes" id="UP000051790"/>
    </source>
</evidence>
<dbReference type="EMBL" id="AZEU01000160">
    <property type="protein sequence ID" value="KRL44287.1"/>
    <property type="molecule type" value="Genomic_DNA"/>
</dbReference>
<dbReference type="Proteomes" id="UP000051790">
    <property type="component" value="Unassembled WGS sequence"/>
</dbReference>
<accession>A0A0R1QHK7</accession>
<organism evidence="9 10">
    <name type="scientific">Lacticaseibacillus manihotivorans DSM 13343 = JCM 12514</name>
    <dbReference type="NCBI Taxonomy" id="1423769"/>
    <lineage>
        <taxon>Bacteria</taxon>
        <taxon>Bacillati</taxon>
        <taxon>Bacillota</taxon>
        <taxon>Bacilli</taxon>
        <taxon>Lactobacillales</taxon>
        <taxon>Lactobacillaceae</taxon>
        <taxon>Lacticaseibacillus</taxon>
    </lineage>
</organism>
<keyword evidence="9" id="KW-0762">Sugar transport</keyword>
<dbReference type="GO" id="GO:0055085">
    <property type="term" value="P:transmembrane transport"/>
    <property type="evidence" value="ECO:0007669"/>
    <property type="project" value="InterPro"/>
</dbReference>
<feature type="transmembrane region" description="Helical" evidence="7">
    <location>
        <begin position="61"/>
        <end position="80"/>
    </location>
</feature>
<dbReference type="PANTHER" id="PTHR43227:SF11">
    <property type="entry name" value="BLL4140 PROTEIN"/>
    <property type="match status" value="1"/>
</dbReference>
<dbReference type="PANTHER" id="PTHR43227">
    <property type="entry name" value="BLL4140 PROTEIN"/>
    <property type="match status" value="1"/>
</dbReference>
<comment type="similarity">
    <text evidence="7">Belongs to the binding-protein-dependent transport system permease family.</text>
</comment>
<keyword evidence="3" id="KW-1003">Cell membrane</keyword>
<evidence type="ECO:0000256" key="3">
    <source>
        <dbReference type="ARBA" id="ARBA00022475"/>
    </source>
</evidence>
<feature type="transmembrane region" description="Helical" evidence="7">
    <location>
        <begin position="137"/>
        <end position="160"/>
    </location>
</feature>
<evidence type="ECO:0000259" key="8">
    <source>
        <dbReference type="PROSITE" id="PS50928"/>
    </source>
</evidence>
<evidence type="ECO:0000256" key="2">
    <source>
        <dbReference type="ARBA" id="ARBA00022448"/>
    </source>
</evidence>
<dbReference type="GO" id="GO:0005886">
    <property type="term" value="C:plasma membrane"/>
    <property type="evidence" value="ECO:0007669"/>
    <property type="project" value="UniProtKB-SubCell"/>
</dbReference>
<reference evidence="9 10" key="1">
    <citation type="journal article" date="2015" name="Genome Announc.">
        <title>Expanding the biotechnology potential of lactobacilli through comparative genomics of 213 strains and associated genera.</title>
        <authorList>
            <person name="Sun Z."/>
            <person name="Harris H.M."/>
            <person name="McCann A."/>
            <person name="Guo C."/>
            <person name="Argimon S."/>
            <person name="Zhang W."/>
            <person name="Yang X."/>
            <person name="Jeffery I.B."/>
            <person name="Cooney J.C."/>
            <person name="Kagawa T.F."/>
            <person name="Liu W."/>
            <person name="Song Y."/>
            <person name="Salvetti E."/>
            <person name="Wrobel A."/>
            <person name="Rasinkangas P."/>
            <person name="Parkhill J."/>
            <person name="Rea M.C."/>
            <person name="O'Sullivan O."/>
            <person name="Ritari J."/>
            <person name="Douillard F.P."/>
            <person name="Paul Ross R."/>
            <person name="Yang R."/>
            <person name="Briner A.E."/>
            <person name="Felis G.E."/>
            <person name="de Vos W.M."/>
            <person name="Barrangou R."/>
            <person name="Klaenhammer T.R."/>
            <person name="Caufield P.W."/>
            <person name="Cui Y."/>
            <person name="Zhang H."/>
            <person name="O'Toole P.W."/>
        </authorList>
    </citation>
    <scope>NUCLEOTIDE SEQUENCE [LARGE SCALE GENOMIC DNA]</scope>
    <source>
        <strain evidence="9 10">DSM 13343</strain>
    </source>
</reference>
<evidence type="ECO:0000256" key="4">
    <source>
        <dbReference type="ARBA" id="ARBA00022692"/>
    </source>
</evidence>
<feature type="transmembrane region" description="Helical" evidence="7">
    <location>
        <begin position="185"/>
        <end position="203"/>
    </location>
</feature>
<dbReference type="SUPFAM" id="SSF161098">
    <property type="entry name" value="MetI-like"/>
    <property type="match status" value="1"/>
</dbReference>
<keyword evidence="2 7" id="KW-0813">Transport</keyword>
<keyword evidence="5 7" id="KW-1133">Transmembrane helix</keyword>
<evidence type="ECO:0000256" key="1">
    <source>
        <dbReference type="ARBA" id="ARBA00004651"/>
    </source>
</evidence>
<dbReference type="InterPro" id="IPR050809">
    <property type="entry name" value="UgpAE/MalFG_permease"/>
</dbReference>
<dbReference type="PATRIC" id="fig|1423769.4.peg.1282"/>
<dbReference type="PROSITE" id="PS50928">
    <property type="entry name" value="ABC_TM1"/>
    <property type="match status" value="1"/>
</dbReference>
<dbReference type="CDD" id="cd06261">
    <property type="entry name" value="TM_PBP2"/>
    <property type="match status" value="1"/>
</dbReference>
<comment type="subcellular location">
    <subcellularLocation>
        <location evidence="1 7">Cell membrane</location>
        <topology evidence="1 7">Multi-pass membrane protein</topology>
    </subcellularLocation>
</comment>
<evidence type="ECO:0000256" key="6">
    <source>
        <dbReference type="ARBA" id="ARBA00023136"/>
    </source>
</evidence>
<evidence type="ECO:0000256" key="7">
    <source>
        <dbReference type="RuleBase" id="RU363032"/>
    </source>
</evidence>
<evidence type="ECO:0000313" key="9">
    <source>
        <dbReference type="EMBL" id="KRL44287.1"/>
    </source>
</evidence>
<evidence type="ECO:0000256" key="5">
    <source>
        <dbReference type="ARBA" id="ARBA00022989"/>
    </source>
</evidence>
<feature type="transmembrane region" description="Helical" evidence="7">
    <location>
        <begin position="244"/>
        <end position="266"/>
    </location>
</feature>
<comment type="caution">
    <text evidence="9">The sequence shown here is derived from an EMBL/GenBank/DDBJ whole genome shotgun (WGS) entry which is preliminary data.</text>
</comment>
<feature type="transmembrane region" description="Helical" evidence="7">
    <location>
        <begin position="92"/>
        <end position="117"/>
    </location>
</feature>
<keyword evidence="6 7" id="KW-0472">Membrane</keyword>
<proteinExistence type="inferred from homology"/>
<sequence length="277" mass="31161">MTVPMVVLFFILHTYPFLKGVFYSFTNWRGYGGWKFVGLKNYLYVFTNAEVTHSYLFTLKFAIFATVLVNVLSLAIALGLNGKIKFKNTLKAVYFLPYILGTLIIGFVFNFIFGTILPDIGQSLHIGFLSENILGGAHAWLGILFVTVWQSMAFNTLIYLSGLQTVDTEIYEAAELDGTTPWQRFYKITFPLIAPFFTINLVLSVKNFLMVFDQIIAMTNGGPGNLTTSISVLIYKRGFQGAQFAVQSANAVVLFIVIASISLFQLRVLEKREEKIQ</sequence>
<keyword evidence="10" id="KW-1185">Reference proteome</keyword>
<dbReference type="AlphaFoldDB" id="A0A0R1QHK7"/>
<name>A0A0R1QHK7_9LACO</name>
<feature type="domain" description="ABC transmembrane type-1" evidence="8">
    <location>
        <begin position="55"/>
        <end position="265"/>
    </location>
</feature>
<dbReference type="Pfam" id="PF00528">
    <property type="entry name" value="BPD_transp_1"/>
    <property type="match status" value="1"/>
</dbReference>
<dbReference type="Gene3D" id="1.10.3720.10">
    <property type="entry name" value="MetI-like"/>
    <property type="match status" value="1"/>
</dbReference>
<feature type="transmembrane region" description="Helical" evidence="7">
    <location>
        <begin position="7"/>
        <end position="25"/>
    </location>
</feature>
<keyword evidence="4 7" id="KW-0812">Transmembrane</keyword>